<dbReference type="EC" id="2.7.7.81" evidence="1"/>
<dbReference type="SUPFAM" id="SSF53448">
    <property type="entry name" value="Nucleotide-diphospho-sugar transferases"/>
    <property type="match status" value="1"/>
</dbReference>
<evidence type="ECO:0000313" key="1">
    <source>
        <dbReference type="EMBL" id="NUU03186.1"/>
    </source>
</evidence>
<evidence type="ECO:0000313" key="2">
    <source>
        <dbReference type="Proteomes" id="UP000536746"/>
    </source>
</evidence>
<dbReference type="Pfam" id="PF02348">
    <property type="entry name" value="CTP_transf_3"/>
    <property type="match status" value="1"/>
</dbReference>
<dbReference type="Gene3D" id="3.90.550.10">
    <property type="entry name" value="Spore Coat Polysaccharide Biosynthesis Protein SpsA, Chain A"/>
    <property type="match status" value="1"/>
</dbReference>
<reference evidence="1 2" key="1">
    <citation type="journal article" date="2020" name="Front. Plant Sci.">
        <title>Isolation of Rhizosphere Bacteria That Improve Quality and Water Stress Tolerance in Greenhouse Ornamentals.</title>
        <authorList>
            <person name="Nordstedt N.P."/>
            <person name="Jones M.L."/>
        </authorList>
    </citation>
    <scope>NUCLEOTIDE SEQUENCE [LARGE SCALE GENOMIC DNA]</scope>
    <source>
        <strain evidence="1 2">C6C2</strain>
    </source>
</reference>
<dbReference type="InterPro" id="IPR029044">
    <property type="entry name" value="Nucleotide-diphossugar_trans"/>
</dbReference>
<name>A0ABX2LYI4_9BURK</name>
<dbReference type="RefSeq" id="WP_079216959.1">
    <property type="nucleotide sequence ID" value="NZ_CP018845.1"/>
</dbReference>
<sequence>MKIAIIPARGGSKRIPRKNIKAFAGKPMISYAIEAALRTGVFEHVIVSTDDAEIADISAAAGAEVPFMRPAHLSDDITPTVPVIAHAIESCIAAGWMVEQACCIYPGVPLISHEDLAAAQALLEHGDASYVFPVTGFPSPIQRALRRQADGTTRPFHPEYVNTRTQDLEPAYHDAGQFYWGRTKAWLDGLNIHANGSTIVLPEWRVVDIDTPSDWERAEAMFYALNKVSG</sequence>
<keyword evidence="1" id="KW-0808">Transferase</keyword>
<dbReference type="EMBL" id="JABFMT010000018">
    <property type="protein sequence ID" value="NUU03186.1"/>
    <property type="molecule type" value="Genomic_DNA"/>
</dbReference>
<dbReference type="InterPro" id="IPR050793">
    <property type="entry name" value="CMP-NeuNAc_synthase"/>
</dbReference>
<dbReference type="GO" id="GO:0016779">
    <property type="term" value="F:nucleotidyltransferase activity"/>
    <property type="evidence" value="ECO:0007669"/>
    <property type="project" value="UniProtKB-KW"/>
</dbReference>
<dbReference type="PANTHER" id="PTHR21485">
    <property type="entry name" value="HAD SUPERFAMILY MEMBERS CMAS AND KDSC"/>
    <property type="match status" value="1"/>
</dbReference>
<keyword evidence="2" id="KW-1185">Reference proteome</keyword>
<dbReference type="PANTHER" id="PTHR21485:SF6">
    <property type="entry name" value="N-ACYLNEURAMINATE CYTIDYLYLTRANSFERASE-RELATED"/>
    <property type="match status" value="1"/>
</dbReference>
<gene>
    <name evidence="1" type="primary">pseF</name>
    <name evidence="1" type="ORF">HNO84_16395</name>
</gene>
<accession>A0ABX2LYI4</accession>
<organism evidence="1 2">
    <name type="scientific">Herbaspirillum robiniae</name>
    <dbReference type="NCBI Taxonomy" id="2014887"/>
    <lineage>
        <taxon>Bacteria</taxon>
        <taxon>Pseudomonadati</taxon>
        <taxon>Pseudomonadota</taxon>
        <taxon>Betaproteobacteria</taxon>
        <taxon>Burkholderiales</taxon>
        <taxon>Oxalobacteraceae</taxon>
        <taxon>Herbaspirillum</taxon>
    </lineage>
</organism>
<proteinExistence type="predicted"/>
<dbReference type="NCBIfam" id="TIGR03584">
    <property type="entry name" value="PseF"/>
    <property type="match status" value="1"/>
</dbReference>
<comment type="caution">
    <text evidence="1">The sequence shown here is derived from an EMBL/GenBank/DDBJ whole genome shotgun (WGS) entry which is preliminary data.</text>
</comment>
<keyword evidence="1" id="KW-0548">Nucleotidyltransferase</keyword>
<dbReference type="InterPro" id="IPR003329">
    <property type="entry name" value="Cytidylyl_trans"/>
</dbReference>
<dbReference type="InterPro" id="IPR020039">
    <property type="entry name" value="PseF"/>
</dbReference>
<protein>
    <submittedName>
        <fullName evidence="1">Pseudaminic acid cytidylyltransferase</fullName>
        <ecNumber evidence="1">2.7.7.81</ecNumber>
    </submittedName>
</protein>
<dbReference type="Proteomes" id="UP000536746">
    <property type="component" value="Unassembled WGS sequence"/>
</dbReference>
<dbReference type="CDD" id="cd02513">
    <property type="entry name" value="CMP-NeuAc_Synthase"/>
    <property type="match status" value="1"/>
</dbReference>